<protein>
    <submittedName>
        <fullName evidence="3">Uncharacterized protein</fullName>
    </submittedName>
</protein>
<reference evidence="3 4" key="1">
    <citation type="submission" date="2020-01" db="EMBL/GenBank/DDBJ databases">
        <authorList>
            <consortium name="DOE Joint Genome Institute"/>
            <person name="Haridas S."/>
            <person name="Albert R."/>
            <person name="Binder M."/>
            <person name="Bloem J."/>
            <person name="Labutti K."/>
            <person name="Salamov A."/>
            <person name="Andreopoulos B."/>
            <person name="Baker S.E."/>
            <person name="Barry K."/>
            <person name="Bills G."/>
            <person name="Bluhm B.H."/>
            <person name="Cannon C."/>
            <person name="Castanera R."/>
            <person name="Culley D.E."/>
            <person name="Daum C."/>
            <person name="Ezra D."/>
            <person name="Gonzalez J.B."/>
            <person name="Henrissat B."/>
            <person name="Kuo A."/>
            <person name="Liang C."/>
            <person name="Lipzen A."/>
            <person name="Lutzoni F."/>
            <person name="Magnuson J."/>
            <person name="Mondo S."/>
            <person name="Nolan M."/>
            <person name="Ohm R."/>
            <person name="Pangilinan J."/>
            <person name="Park H.-J.H."/>
            <person name="Ramirez L."/>
            <person name="Alfaro M."/>
            <person name="Sun H."/>
            <person name="Tritt A."/>
            <person name="Yoshinaga Y."/>
            <person name="Zwiers L.-H.L."/>
            <person name="Turgeon B.G."/>
            <person name="Goodwin S.B."/>
            <person name="Spatafora J.W."/>
            <person name="Crous P.W."/>
            <person name="Grigoriev I.V."/>
        </authorList>
    </citation>
    <scope>NUCLEOTIDE SEQUENCE [LARGE SCALE GENOMIC DNA]</scope>
    <source>
        <strain evidence="3 4">CBS 611.86</strain>
    </source>
</reference>
<sequence>MGARHIIAVPPANTADEVVVVEVQQEGPQPLDVRLVGCEGENPYVTSIKQRDIGPLKHKFKGSDEEWEATLSYFLLQRQPEGHPPSILDGVWMVCAVKGSDLRVSFQRDVQGIKVLLGEIVLPRDEEFEFNPFDWAQASAQAHADTLRALAELRGKATDEQSIIAQLNAQLEDFIKTKNETESAMLQQFMELLNEKKRKIRDQSRLLAGAKVDKNAASAVASTRKETKSRKAGPSRASKRKVPAKAANTAPGSDSDQMEIDQAKAEEQDEDSVPGAATPDRTSDDETEDDDEIVRSGSVLSAPQLREKSSDVRERNSTVAQPEDAAANGESDAPPPKRGLPFGRPSTRNRPAQKEPSPPLADDGDETEDEL</sequence>
<gene>
    <name evidence="3" type="ORF">BDV95DRAFT_19977</name>
</gene>
<dbReference type="InterPro" id="IPR014751">
    <property type="entry name" value="XRCC4-like_C"/>
</dbReference>
<comment type="caution">
    <text evidence="3">The sequence shown here is derived from an EMBL/GenBank/DDBJ whole genome shotgun (WGS) entry which is preliminary data.</text>
</comment>
<feature type="region of interest" description="Disordered" evidence="2">
    <location>
        <begin position="213"/>
        <end position="371"/>
    </location>
</feature>
<dbReference type="SUPFAM" id="SSF58022">
    <property type="entry name" value="XRCC4, C-terminal oligomerization domain"/>
    <property type="match status" value="1"/>
</dbReference>
<keyword evidence="4" id="KW-1185">Reference proteome</keyword>
<organism evidence="3 4">
    <name type="scientific">Massariosphaeria phaeospora</name>
    <dbReference type="NCBI Taxonomy" id="100035"/>
    <lineage>
        <taxon>Eukaryota</taxon>
        <taxon>Fungi</taxon>
        <taxon>Dikarya</taxon>
        <taxon>Ascomycota</taxon>
        <taxon>Pezizomycotina</taxon>
        <taxon>Dothideomycetes</taxon>
        <taxon>Pleosporomycetidae</taxon>
        <taxon>Pleosporales</taxon>
        <taxon>Pleosporales incertae sedis</taxon>
        <taxon>Massariosphaeria</taxon>
    </lineage>
</organism>
<feature type="compositionally biased region" description="Basic and acidic residues" evidence="2">
    <location>
        <begin position="305"/>
        <end position="316"/>
    </location>
</feature>
<evidence type="ECO:0000256" key="2">
    <source>
        <dbReference type="SAM" id="MobiDB-lite"/>
    </source>
</evidence>
<dbReference type="AlphaFoldDB" id="A0A7C8MPG9"/>
<dbReference type="Gene3D" id="1.20.5.370">
    <property type="match status" value="1"/>
</dbReference>
<evidence type="ECO:0000313" key="4">
    <source>
        <dbReference type="Proteomes" id="UP000481861"/>
    </source>
</evidence>
<feature type="compositionally biased region" description="Basic residues" evidence="2">
    <location>
        <begin position="227"/>
        <end position="243"/>
    </location>
</feature>
<dbReference type="PANTHER" id="PTHR42067:SF1">
    <property type="entry name" value="MITOTIC APPARATUS PROTEIN P62"/>
    <property type="match status" value="1"/>
</dbReference>
<dbReference type="OrthoDB" id="8064436at2759"/>
<feature type="compositionally biased region" description="Acidic residues" evidence="2">
    <location>
        <begin position="283"/>
        <end position="292"/>
    </location>
</feature>
<accession>A0A7C8MPG9</accession>
<evidence type="ECO:0000256" key="1">
    <source>
        <dbReference type="SAM" id="Coils"/>
    </source>
</evidence>
<dbReference type="EMBL" id="JAADJZ010000001">
    <property type="protein sequence ID" value="KAF2878362.1"/>
    <property type="molecule type" value="Genomic_DNA"/>
</dbReference>
<dbReference type="Proteomes" id="UP000481861">
    <property type="component" value="Unassembled WGS sequence"/>
</dbReference>
<feature type="coiled-coil region" evidence="1">
    <location>
        <begin position="150"/>
        <end position="206"/>
    </location>
</feature>
<dbReference type="PANTHER" id="PTHR42067">
    <property type="entry name" value="YALI0C15378P"/>
    <property type="match status" value="1"/>
</dbReference>
<proteinExistence type="predicted"/>
<keyword evidence="1" id="KW-0175">Coiled coil</keyword>
<evidence type="ECO:0000313" key="3">
    <source>
        <dbReference type="EMBL" id="KAF2878362.1"/>
    </source>
</evidence>
<feature type="compositionally biased region" description="Acidic residues" evidence="2">
    <location>
        <begin position="362"/>
        <end position="371"/>
    </location>
</feature>
<name>A0A7C8MPG9_9PLEO</name>